<dbReference type="PATRIC" id="fig|1590043.3.peg.1317"/>
<evidence type="ECO:0000256" key="2">
    <source>
        <dbReference type="ARBA" id="ARBA00022679"/>
    </source>
</evidence>
<evidence type="ECO:0000256" key="8">
    <source>
        <dbReference type="RuleBase" id="RU004324"/>
    </source>
</evidence>
<evidence type="ECO:0000313" key="12">
    <source>
        <dbReference type="EMBL" id="MCS5711476.1"/>
    </source>
</evidence>
<reference evidence="12" key="3">
    <citation type="submission" date="2021-06" db="EMBL/GenBank/DDBJ databases">
        <title>Genomic Description and Analysis of Intracellular Bacteria, Candidatus Berkiella cookevillensis and Candidatus Berkiella aquae.</title>
        <authorList>
            <person name="Kidane D.T."/>
            <person name="Mehari Y.T."/>
            <person name="Rice F.C."/>
            <person name="Arivett B.A."/>
            <person name="Farone A.L."/>
            <person name="Berk S.G."/>
            <person name="Farone M.B."/>
        </authorList>
    </citation>
    <scope>NUCLEOTIDE SEQUENCE</scope>
    <source>
        <strain evidence="12">HT99</strain>
    </source>
</reference>
<dbReference type="InterPro" id="IPR000836">
    <property type="entry name" value="PRTase_dom"/>
</dbReference>
<dbReference type="EC" id="2.7.6.1" evidence="1"/>
<protein>
    <recommendedName>
        <fullName evidence="1">ribose-phosphate diphosphokinase</fullName>
        <ecNumber evidence="1">2.7.6.1</ecNumber>
    </recommendedName>
</protein>
<proteinExistence type="inferred from homology"/>
<dbReference type="InterPro" id="IPR029099">
    <property type="entry name" value="Pribosyltran_N"/>
</dbReference>
<dbReference type="AlphaFoldDB" id="A0A0Q9YVM6"/>
<keyword evidence="13" id="KW-1185">Reference proteome</keyword>
<dbReference type="SMART" id="SM01400">
    <property type="entry name" value="Pribosyltran_N"/>
    <property type="match status" value="1"/>
</dbReference>
<dbReference type="GO" id="GO:0016301">
    <property type="term" value="F:kinase activity"/>
    <property type="evidence" value="ECO:0007669"/>
    <property type="project" value="UniProtKB-KW"/>
</dbReference>
<evidence type="ECO:0000259" key="9">
    <source>
        <dbReference type="Pfam" id="PF00156"/>
    </source>
</evidence>
<evidence type="ECO:0000313" key="13">
    <source>
        <dbReference type="Proteomes" id="UP000051497"/>
    </source>
</evidence>
<keyword evidence="5 11" id="KW-0418">Kinase</keyword>
<evidence type="ECO:0000256" key="1">
    <source>
        <dbReference type="ARBA" id="ARBA00013247"/>
    </source>
</evidence>
<gene>
    <name evidence="11" type="primary">prs_1</name>
    <name evidence="12" type="ORF">HT99x_008515</name>
    <name evidence="11" type="ORF">HT99x_01299</name>
</gene>
<keyword evidence="6" id="KW-0067">ATP-binding</keyword>
<reference evidence="12" key="2">
    <citation type="journal article" date="2016" name="Genome Announc.">
        <title>Draft Genome Sequences of Two Novel Amoeba-Resistant Intranuclear Bacteria, 'Candidatus Berkiella cookevillensis' and 'Candidatus Berkiella aquae'.</title>
        <authorList>
            <person name="Mehari Y.T."/>
            <person name="Arivett B.A."/>
            <person name="Farone A.L."/>
            <person name="Gunderson J.H."/>
            <person name="Farone M.B."/>
        </authorList>
    </citation>
    <scope>NUCLEOTIDE SEQUENCE</scope>
    <source>
        <strain evidence="12">HT99</strain>
    </source>
</reference>
<dbReference type="InterPro" id="IPR005946">
    <property type="entry name" value="Rib-P_diPkinase"/>
</dbReference>
<evidence type="ECO:0000256" key="6">
    <source>
        <dbReference type="ARBA" id="ARBA00022840"/>
    </source>
</evidence>
<keyword evidence="3 8" id="KW-0545">Nucleotide biosynthesis</keyword>
<name>A0A0Q9YVM6_9GAMM</name>
<reference evidence="11" key="1">
    <citation type="submission" date="2015-09" db="EMBL/GenBank/DDBJ databases">
        <title>Draft Genome Sequences of Two Novel Amoeba-resistant Intranuclear Bacteria, Candidatus Berkiella cookevillensis and Candidatus Berkiella aquae.</title>
        <authorList>
            <person name="Mehari Y.T."/>
            <person name="Arivett B.A."/>
            <person name="Farone A.L."/>
            <person name="Gunderson J.H."/>
            <person name="Farone M.B."/>
        </authorList>
    </citation>
    <scope>NUCLEOTIDE SEQUENCE [LARGE SCALE GENOMIC DNA]</scope>
    <source>
        <strain evidence="11">HT99</strain>
    </source>
</reference>
<dbReference type="GO" id="GO:0005737">
    <property type="term" value="C:cytoplasm"/>
    <property type="evidence" value="ECO:0007669"/>
    <property type="project" value="TreeGrafter"/>
</dbReference>
<dbReference type="CDD" id="cd06223">
    <property type="entry name" value="PRTases_typeI"/>
    <property type="match status" value="1"/>
</dbReference>
<dbReference type="Pfam" id="PF00156">
    <property type="entry name" value="Pribosyltran"/>
    <property type="match status" value="1"/>
</dbReference>
<dbReference type="InterPro" id="IPR029057">
    <property type="entry name" value="PRTase-like"/>
</dbReference>
<dbReference type="STRING" id="295108.HT99x_01299"/>
<feature type="domain" description="Ribose-phosphate pyrophosphokinase N-terminal" evidence="10">
    <location>
        <begin position="5"/>
        <end position="115"/>
    </location>
</feature>
<evidence type="ECO:0000256" key="4">
    <source>
        <dbReference type="ARBA" id="ARBA00022741"/>
    </source>
</evidence>
<dbReference type="EMBL" id="LKAJ02000001">
    <property type="protein sequence ID" value="MCS5711476.1"/>
    <property type="molecule type" value="Genomic_DNA"/>
</dbReference>
<dbReference type="PANTHER" id="PTHR10210:SF32">
    <property type="entry name" value="RIBOSE-PHOSPHATE PYROPHOSPHOKINASE 2"/>
    <property type="match status" value="1"/>
</dbReference>
<dbReference type="OrthoDB" id="324294at2"/>
<keyword evidence="2 11" id="KW-0808">Transferase</keyword>
<dbReference type="Gene3D" id="3.40.50.2020">
    <property type="match status" value="2"/>
</dbReference>
<dbReference type="GO" id="GO:0006015">
    <property type="term" value="P:5-phosphoribose 1-diphosphate biosynthetic process"/>
    <property type="evidence" value="ECO:0007669"/>
    <property type="project" value="TreeGrafter"/>
</dbReference>
<organism evidence="11">
    <name type="scientific">Candidatus Berkiella aquae</name>
    <dbReference type="NCBI Taxonomy" id="295108"/>
    <lineage>
        <taxon>Bacteria</taxon>
        <taxon>Pseudomonadati</taxon>
        <taxon>Pseudomonadota</taxon>
        <taxon>Gammaproteobacteria</taxon>
        <taxon>Candidatus Berkiellales</taxon>
        <taxon>Candidatus Berkiellaceae</taxon>
        <taxon>Candidatus Berkiella</taxon>
    </lineage>
</organism>
<dbReference type="NCBIfam" id="NF005537">
    <property type="entry name" value="PRK07199.1"/>
    <property type="match status" value="1"/>
</dbReference>
<accession>A0A0Q9YVM6</accession>
<dbReference type="RefSeq" id="WP_075065928.1">
    <property type="nucleotide sequence ID" value="NZ_LKAJ02000001.1"/>
</dbReference>
<dbReference type="GO" id="GO:0005524">
    <property type="term" value="F:ATP binding"/>
    <property type="evidence" value="ECO:0007669"/>
    <property type="project" value="UniProtKB-KW"/>
</dbReference>
<dbReference type="SUPFAM" id="SSF53271">
    <property type="entry name" value="PRTase-like"/>
    <property type="match status" value="2"/>
</dbReference>
<evidence type="ECO:0000259" key="10">
    <source>
        <dbReference type="Pfam" id="PF13793"/>
    </source>
</evidence>
<dbReference type="GO" id="GO:0000287">
    <property type="term" value="F:magnesium ion binding"/>
    <property type="evidence" value="ECO:0007669"/>
    <property type="project" value="InterPro"/>
</dbReference>
<comment type="caution">
    <text evidence="11">The sequence shown here is derived from an EMBL/GenBank/DDBJ whole genome shotgun (WGS) entry which is preliminary data.</text>
</comment>
<evidence type="ECO:0000256" key="7">
    <source>
        <dbReference type="ARBA" id="ARBA00049535"/>
    </source>
</evidence>
<feature type="domain" description="Phosphoribosyltransferase" evidence="9">
    <location>
        <begin position="134"/>
        <end position="283"/>
    </location>
</feature>
<dbReference type="GO" id="GO:0004749">
    <property type="term" value="F:ribose phosphate diphosphokinase activity"/>
    <property type="evidence" value="ECO:0007669"/>
    <property type="project" value="UniProtKB-EC"/>
</dbReference>
<sequence>MKPLLLSLYTSPSFLDGFKDSSQFDLGNLTVREFPDQESYIKYDTDVKKRDLVFIVALDKPNSKFLPLIFASQTARELGARSIGLIVPYLPYMRQDKQFLSGEAVTSKYFAKMLSDNIDWLITIDPHLHRYHSLNEIYKIPTTVLHANDLISTWVQQHVSSPLIIGPDSESEQWVATIAKTLNSPYKILEKIRKGDNIVQIKFPNFSDYQDFTPVLVDDIISTGTTMVETITHLKNIKMKVPICIGVHAIFAHHAYENILAAGAKSVITCNTIEHISNAIDVSSLIKTCLTNIKF</sequence>
<comment type="similarity">
    <text evidence="8">Belongs to the ribose-phosphate pyrophosphokinase family.</text>
</comment>
<dbReference type="Pfam" id="PF13793">
    <property type="entry name" value="Pribosyltran_N"/>
    <property type="match status" value="1"/>
</dbReference>
<dbReference type="GO" id="GO:0006164">
    <property type="term" value="P:purine nucleotide biosynthetic process"/>
    <property type="evidence" value="ECO:0007669"/>
    <property type="project" value="TreeGrafter"/>
</dbReference>
<evidence type="ECO:0000256" key="3">
    <source>
        <dbReference type="ARBA" id="ARBA00022727"/>
    </source>
</evidence>
<evidence type="ECO:0000256" key="5">
    <source>
        <dbReference type="ARBA" id="ARBA00022777"/>
    </source>
</evidence>
<dbReference type="EMBL" id="LKAJ01000004">
    <property type="protein sequence ID" value="KRG21546.1"/>
    <property type="molecule type" value="Genomic_DNA"/>
</dbReference>
<dbReference type="GO" id="GO:0002189">
    <property type="term" value="C:ribose phosphate diphosphokinase complex"/>
    <property type="evidence" value="ECO:0007669"/>
    <property type="project" value="TreeGrafter"/>
</dbReference>
<dbReference type="PANTHER" id="PTHR10210">
    <property type="entry name" value="RIBOSE-PHOSPHATE DIPHOSPHOKINASE FAMILY MEMBER"/>
    <property type="match status" value="1"/>
</dbReference>
<comment type="catalytic activity">
    <reaction evidence="7">
        <text>D-ribose 5-phosphate + ATP = 5-phospho-alpha-D-ribose 1-diphosphate + AMP + H(+)</text>
        <dbReference type="Rhea" id="RHEA:15609"/>
        <dbReference type="ChEBI" id="CHEBI:15378"/>
        <dbReference type="ChEBI" id="CHEBI:30616"/>
        <dbReference type="ChEBI" id="CHEBI:58017"/>
        <dbReference type="ChEBI" id="CHEBI:78346"/>
        <dbReference type="ChEBI" id="CHEBI:456215"/>
        <dbReference type="EC" id="2.7.6.1"/>
    </reaction>
</comment>
<keyword evidence="4" id="KW-0547">Nucleotide-binding</keyword>
<evidence type="ECO:0000313" key="11">
    <source>
        <dbReference type="EMBL" id="KRG21546.1"/>
    </source>
</evidence>
<dbReference type="NCBIfam" id="TIGR01251">
    <property type="entry name" value="ribP_PPkin"/>
    <property type="match status" value="1"/>
</dbReference>
<dbReference type="Proteomes" id="UP000051497">
    <property type="component" value="Unassembled WGS sequence"/>
</dbReference>